<comment type="caution">
    <text evidence="1">The sequence shown here is derived from an EMBL/GenBank/DDBJ whole genome shotgun (WGS) entry which is preliminary data.</text>
</comment>
<protein>
    <submittedName>
        <fullName evidence="1">Uncharacterized protein</fullName>
    </submittedName>
</protein>
<organism evidence="1 2">
    <name type="scientific">Calidithermus terrae</name>
    <dbReference type="NCBI Taxonomy" id="1408545"/>
    <lineage>
        <taxon>Bacteria</taxon>
        <taxon>Thermotogati</taxon>
        <taxon>Deinococcota</taxon>
        <taxon>Deinococci</taxon>
        <taxon>Thermales</taxon>
        <taxon>Thermaceae</taxon>
        <taxon>Calidithermus</taxon>
    </lineage>
</organism>
<name>A0A399F5U9_9DEIN</name>
<dbReference type="AlphaFoldDB" id="A0A399F5U9"/>
<evidence type="ECO:0000313" key="2">
    <source>
        <dbReference type="Proteomes" id="UP000265715"/>
    </source>
</evidence>
<dbReference type="EMBL" id="QXDL01000005">
    <property type="protein sequence ID" value="RIH90649.1"/>
    <property type="molecule type" value="Genomic_DNA"/>
</dbReference>
<keyword evidence="2" id="KW-1185">Reference proteome</keyword>
<accession>A0A399F5U9</accession>
<gene>
    <name evidence="1" type="ORF">Mterra_00251</name>
</gene>
<reference evidence="1 2" key="1">
    <citation type="submission" date="2018-08" db="EMBL/GenBank/DDBJ databases">
        <title>Meiothermus terrae DSM 26712 genome sequencing project.</title>
        <authorList>
            <person name="Da Costa M.S."/>
            <person name="Albuquerque L."/>
            <person name="Raposo P."/>
            <person name="Froufe H.J.C."/>
            <person name="Barroso C.S."/>
            <person name="Egas C."/>
        </authorList>
    </citation>
    <scope>NUCLEOTIDE SEQUENCE [LARGE SCALE GENOMIC DNA]</scope>
    <source>
        <strain evidence="1 2">DSM 26712</strain>
    </source>
</reference>
<proteinExistence type="predicted"/>
<evidence type="ECO:0000313" key="1">
    <source>
        <dbReference type="EMBL" id="RIH90649.1"/>
    </source>
</evidence>
<sequence>MEPLPRGMDLKEWQLRKIRFDIPGMNWTDRKFRVLYFYNPQTHTVVLARAYTHAEFEGRPSDEEIRAAYDEARLASSS</sequence>
<dbReference type="Proteomes" id="UP000265715">
    <property type="component" value="Unassembled WGS sequence"/>
</dbReference>